<feature type="compositionally biased region" description="Basic and acidic residues" evidence="1">
    <location>
        <begin position="527"/>
        <end position="538"/>
    </location>
</feature>
<feature type="region of interest" description="Disordered" evidence="1">
    <location>
        <begin position="456"/>
        <end position="563"/>
    </location>
</feature>
<feature type="region of interest" description="Disordered" evidence="1">
    <location>
        <begin position="1060"/>
        <end position="1098"/>
    </location>
</feature>
<feature type="compositionally biased region" description="Low complexity" evidence="1">
    <location>
        <begin position="1062"/>
        <end position="1082"/>
    </location>
</feature>
<evidence type="ECO:0000256" key="1">
    <source>
        <dbReference type="SAM" id="MobiDB-lite"/>
    </source>
</evidence>
<feature type="region of interest" description="Disordered" evidence="1">
    <location>
        <begin position="1722"/>
        <end position="1753"/>
    </location>
</feature>
<feature type="region of interest" description="Disordered" evidence="1">
    <location>
        <begin position="577"/>
        <end position="617"/>
    </location>
</feature>
<feature type="region of interest" description="Disordered" evidence="1">
    <location>
        <begin position="323"/>
        <end position="406"/>
    </location>
</feature>
<protein>
    <submittedName>
        <fullName evidence="2">Uncharacterized protein</fullName>
    </submittedName>
</protein>
<feature type="region of interest" description="Disordered" evidence="1">
    <location>
        <begin position="1953"/>
        <end position="2033"/>
    </location>
</feature>
<evidence type="ECO:0000313" key="3">
    <source>
        <dbReference type="Proteomes" id="UP000772434"/>
    </source>
</evidence>
<keyword evidence="3" id="KW-1185">Reference proteome</keyword>
<dbReference type="EMBL" id="JADNRY010000105">
    <property type="protein sequence ID" value="KAF9065359.1"/>
    <property type="molecule type" value="Genomic_DNA"/>
</dbReference>
<accession>A0A9P5U490</accession>
<feature type="compositionally biased region" description="Basic and acidic residues" evidence="1">
    <location>
        <begin position="81"/>
        <end position="97"/>
    </location>
</feature>
<dbReference type="OrthoDB" id="2563277at2759"/>
<feature type="region of interest" description="Disordered" evidence="1">
    <location>
        <begin position="166"/>
        <end position="304"/>
    </location>
</feature>
<feature type="region of interest" description="Disordered" evidence="1">
    <location>
        <begin position="1668"/>
        <end position="1707"/>
    </location>
</feature>
<feature type="compositionally biased region" description="Basic and acidic residues" evidence="1">
    <location>
        <begin position="1730"/>
        <end position="1740"/>
    </location>
</feature>
<feature type="region of interest" description="Disordered" evidence="1">
    <location>
        <begin position="1"/>
        <end position="116"/>
    </location>
</feature>
<feature type="region of interest" description="Disordered" evidence="1">
    <location>
        <begin position="644"/>
        <end position="686"/>
    </location>
</feature>
<dbReference type="Proteomes" id="UP000772434">
    <property type="component" value="Unassembled WGS sequence"/>
</dbReference>
<feature type="compositionally biased region" description="Low complexity" evidence="1">
    <location>
        <begin position="1694"/>
        <end position="1707"/>
    </location>
</feature>
<feature type="compositionally biased region" description="Basic and acidic residues" evidence="1">
    <location>
        <begin position="490"/>
        <end position="514"/>
    </location>
</feature>
<sequence length="2033" mass="219970">MRNTLPLLSRPADTPYHPSDVPSIRLVAATPSASGISSEASTSMNSSWTSVPALPSPLAPKADPARKRLVPKKSKLGLLGGKDRQKDRGKDLSDVVRRVGGGSTSRRGGGFEIYVDPTDPEIGEIVMVKKKKSRGGLDGLRWGSGGSALEEVTNVPSVPQPVTAITKVKAEEKEKDKWWTLGRGRKDSKEKEKEKAREKSETRPQPPRSKTPEPFKAVPETQSRARFNSLDSGMLLTTAPTSLNTTDYNSRNTSSPLLHGVNPVNEERPPAGGYSRSATPTFGGLLAPPSQFDGIDSLPGNNNQNSIALRAMRSVRSMARIGSWAQLKNGTGPGDEVSQKEVEKKGKDKVKAKSKDKDEPKKKTKKEKSEKKEDKSKTQRIRNSTSSFEAGNLTSSPQAKASLGKKKRSILGLGLPSTMRLPAVRSGSTTSSIGVASGPDANRLSVESAVVIAGRMRSGSTLSTGSSLRPLSTTSSVSRASSSSSGASIRWDEAGLETVKELRRKEKETRRQSIEDAETDAKRKKANRESRRSSEGRRRTPIVDVFPEIQEGSPEPATSIRTVSGGAAPLLTLEEATSDGHECMDEESILTPMKRARPRPLSEQLLGRKRPTGIHEDDGEGVISILSAATNDLAQLINHLDLEATPGATPTPESSPWKRPAGFQFPDACQDSPTKKTLRSATTSISSLRPYAQSRVSSSMGNPVPANAQLLEQQIAPWPVLNSFFVRNELPAKSDPPAEIPKNRLTHKRTLSPSGYFPEPSPPPALRPLRPAKSRNMIISSGLKPLGPPPSMDLPPVQSLSPTNPGRAPSSLTFGSRSSSRAGDSSISSFDDIHKHPRNPALRPTHGHSRNRSSLLSSQAGGSQGSIAEEELTTSRPLAPGARRQLGMKGTMGGSDVSAYAVDDLDASDPDSDIPDELQVILANQSPRLSVRSVDDTLSFRPTTDSPDAPRDVSIPVPESESSGEPETVELPVFHLIDVNDNRADLDDMMDVDEDDTKKSFDFTGELQKLNESGGSDRASFVEQLEKAFQTPAKIDLRYDFGGQLGNGFLQVDVPPLPPLPSMVSSADSSSSMDVTDDSISSQDAHYGGSTQTASESLEEFPLSRLLDAKEPTLLPGSDSVGSDESHDLPHTFIPKGLKPSTSSSSRPSDGELNKAFKFGGFSKSPSLEIQPEKPITLSDIIPPLSRVRAMSDASYVDDSVIDSIMAKASDMPAARPRLTSDSSMKRRARDDSAIAITRNIAYRHSRHDSTSSFNGFDSFEEVRRGFEFHDYRPAFYPPPVSSGTRRNNHSKQDSMMSFASISSYGHVVNSGIPDPFDYGLPSLRERPSSEDMTSTSFSMSVDDTFSFLRHAAPLRRRVDSDASSFYFNAPAVTSRGHRRRESNMSVVSQGPPISLYNRSFGHRRNDSSTSVSSMAHSYAVHGANGGRAAWAQHKHDASVDSVESQFSAMRLGRPDIGDKMFDTAGNFGAPLPSISASPPGTRTSYDSIMDGDQRSSMDDSLFDKTGHRTSVSSDSVFGYEDSSHDGHLLPPTFRPISSLSINSIHSPMKEDDTMISMIGGGHVRRRSVGSVIEASPCVRAVGHLGKRKQAPFENLQSIDDVDDGGHAIKARIVEKASIVSTSSSKFGGERMIRARRGILERQSLEESCLIAEGEDLSASFSLPVVFSRPSPTTRSRSSTCTSSSSGGDTPPLSASDGSSTSEGSQSSIDLAHLNRILSNATHPVSNISRQRDRARARGEGHRRRISQARASRSSVYETIEEELYSPNDTPLSRSTASKKSSPTVIQPVFIVDPSDSASIHSMDSWDEERGIVAMRRYYELRSEAEYTVNESKRLWVDTPFSVFALQNFDPPRHPSGMQALLASSVQSYGPLPSELRPLRRRTSSRPSPYPQGRTVRVSLSPDCPRPAIITEPSPRVSGVAQNVPLKEVVVNANLASNSPVVPLASKVFSREMNSPEKPLTKRENVRPRVASTARRTALGWSKRSAKASSELKENANSSFGQGMGMTPGNTSLRFSRPRPRGRPTPARPSVRV</sequence>
<feature type="compositionally biased region" description="Low complexity" evidence="1">
    <location>
        <begin position="32"/>
        <end position="43"/>
    </location>
</feature>
<gene>
    <name evidence="2" type="ORF">BDP27DRAFT_1424922</name>
</gene>
<name>A0A9P5U490_9AGAR</name>
<feature type="compositionally biased region" description="Low complexity" evidence="1">
    <location>
        <begin position="1668"/>
        <end position="1686"/>
    </location>
</feature>
<feature type="compositionally biased region" description="Basic and acidic residues" evidence="1">
    <location>
        <begin position="168"/>
        <end position="202"/>
    </location>
</feature>
<comment type="caution">
    <text evidence="2">The sequence shown here is derived from an EMBL/GenBank/DDBJ whole genome shotgun (WGS) entry which is preliminary data.</text>
</comment>
<feature type="region of interest" description="Disordered" evidence="1">
    <location>
        <begin position="420"/>
        <end position="440"/>
    </location>
</feature>
<feature type="compositionally biased region" description="Gly residues" evidence="1">
    <location>
        <begin position="99"/>
        <end position="111"/>
    </location>
</feature>
<feature type="compositionally biased region" description="Low complexity" evidence="1">
    <location>
        <begin position="810"/>
        <end position="830"/>
    </location>
</feature>
<feature type="compositionally biased region" description="Low complexity" evidence="1">
    <location>
        <begin position="456"/>
        <end position="488"/>
    </location>
</feature>
<proteinExistence type="predicted"/>
<feature type="region of interest" description="Disordered" evidence="1">
    <location>
        <begin position="1872"/>
        <end position="1912"/>
    </location>
</feature>
<feature type="compositionally biased region" description="Polar residues" evidence="1">
    <location>
        <begin position="220"/>
        <end position="231"/>
    </location>
</feature>
<evidence type="ECO:0000313" key="2">
    <source>
        <dbReference type="EMBL" id="KAF9065359.1"/>
    </source>
</evidence>
<feature type="compositionally biased region" description="Polar residues" evidence="1">
    <location>
        <begin position="238"/>
        <end position="256"/>
    </location>
</feature>
<organism evidence="2 3">
    <name type="scientific">Rhodocollybia butyracea</name>
    <dbReference type="NCBI Taxonomy" id="206335"/>
    <lineage>
        <taxon>Eukaryota</taxon>
        <taxon>Fungi</taxon>
        <taxon>Dikarya</taxon>
        <taxon>Basidiomycota</taxon>
        <taxon>Agaricomycotina</taxon>
        <taxon>Agaricomycetes</taxon>
        <taxon>Agaricomycetidae</taxon>
        <taxon>Agaricales</taxon>
        <taxon>Marasmiineae</taxon>
        <taxon>Omphalotaceae</taxon>
        <taxon>Rhodocollybia</taxon>
    </lineage>
</organism>
<reference evidence="2" key="1">
    <citation type="submission" date="2020-11" db="EMBL/GenBank/DDBJ databases">
        <authorList>
            <consortium name="DOE Joint Genome Institute"/>
            <person name="Ahrendt S."/>
            <person name="Riley R."/>
            <person name="Andreopoulos W."/>
            <person name="Labutti K."/>
            <person name="Pangilinan J."/>
            <person name="Ruiz-Duenas F.J."/>
            <person name="Barrasa J.M."/>
            <person name="Sanchez-Garcia M."/>
            <person name="Camarero S."/>
            <person name="Miyauchi S."/>
            <person name="Serrano A."/>
            <person name="Linde D."/>
            <person name="Babiker R."/>
            <person name="Drula E."/>
            <person name="Ayuso-Fernandez I."/>
            <person name="Pacheco R."/>
            <person name="Padilla G."/>
            <person name="Ferreira P."/>
            <person name="Barriuso J."/>
            <person name="Kellner H."/>
            <person name="Castanera R."/>
            <person name="Alfaro M."/>
            <person name="Ramirez L."/>
            <person name="Pisabarro A.G."/>
            <person name="Kuo A."/>
            <person name="Tritt A."/>
            <person name="Lipzen A."/>
            <person name="He G."/>
            <person name="Yan M."/>
            <person name="Ng V."/>
            <person name="Cullen D."/>
            <person name="Martin F."/>
            <person name="Rosso M.-N."/>
            <person name="Henrissat B."/>
            <person name="Hibbett D."/>
            <person name="Martinez A.T."/>
            <person name="Grigoriev I.V."/>
        </authorList>
    </citation>
    <scope>NUCLEOTIDE SEQUENCE</scope>
    <source>
        <strain evidence="2">AH 40177</strain>
    </source>
</reference>
<feature type="compositionally biased region" description="Acidic residues" evidence="1">
    <location>
        <begin position="903"/>
        <end position="914"/>
    </location>
</feature>
<feature type="region of interest" description="Disordered" evidence="1">
    <location>
        <begin position="732"/>
        <end position="914"/>
    </location>
</feature>
<feature type="compositionally biased region" description="Basic and acidic residues" evidence="1">
    <location>
        <begin position="337"/>
        <end position="377"/>
    </location>
</feature>
<feature type="compositionally biased region" description="Polar residues" evidence="1">
    <location>
        <begin position="381"/>
        <end position="399"/>
    </location>
</feature>
<feature type="region of interest" description="Disordered" evidence="1">
    <location>
        <begin position="1112"/>
        <end position="1158"/>
    </location>
</feature>
<feature type="compositionally biased region" description="Low complexity" evidence="1">
    <location>
        <begin position="2024"/>
        <end position="2033"/>
    </location>
</feature>
<feature type="region of interest" description="Disordered" evidence="1">
    <location>
        <begin position="931"/>
        <end position="970"/>
    </location>
</feature>